<reference evidence="2 3" key="2">
    <citation type="submission" date="2020-07" db="EMBL/GenBank/DDBJ databases">
        <title>Genome assembly of wild tea tree DASZ reveals pedigree and selection history of tea varieties.</title>
        <authorList>
            <person name="Zhang W."/>
        </authorList>
    </citation>
    <scope>NUCLEOTIDE SEQUENCE [LARGE SCALE GENOMIC DNA]</scope>
    <source>
        <strain evidence="3">cv. G240</strain>
        <tissue evidence="2">Leaf</tissue>
    </source>
</reference>
<evidence type="ECO:0000313" key="2">
    <source>
        <dbReference type="EMBL" id="KAF5958979.1"/>
    </source>
</evidence>
<name>A0A7J7I226_CAMSI</name>
<evidence type="ECO:0000313" key="3">
    <source>
        <dbReference type="Proteomes" id="UP000593564"/>
    </source>
</evidence>
<keyword evidence="1" id="KW-0472">Membrane</keyword>
<evidence type="ECO:0000256" key="1">
    <source>
        <dbReference type="SAM" id="Phobius"/>
    </source>
</evidence>
<keyword evidence="1" id="KW-0812">Transmembrane</keyword>
<keyword evidence="1" id="KW-1133">Transmembrane helix</keyword>
<accession>A0A7J7I226</accession>
<gene>
    <name evidence="2" type="ORF">HYC85_000188</name>
</gene>
<reference evidence="3" key="1">
    <citation type="journal article" date="2020" name="Nat. Commun.">
        <title>Genome assembly of wild tea tree DASZ reveals pedigree and selection history of tea varieties.</title>
        <authorList>
            <person name="Zhang W."/>
            <person name="Zhang Y."/>
            <person name="Qiu H."/>
            <person name="Guo Y."/>
            <person name="Wan H."/>
            <person name="Zhang X."/>
            <person name="Scossa F."/>
            <person name="Alseekh S."/>
            <person name="Zhang Q."/>
            <person name="Wang P."/>
            <person name="Xu L."/>
            <person name="Schmidt M.H."/>
            <person name="Jia X."/>
            <person name="Li D."/>
            <person name="Zhu A."/>
            <person name="Guo F."/>
            <person name="Chen W."/>
            <person name="Ni D."/>
            <person name="Usadel B."/>
            <person name="Fernie A.R."/>
            <person name="Wen W."/>
        </authorList>
    </citation>
    <scope>NUCLEOTIDE SEQUENCE [LARGE SCALE GENOMIC DNA]</scope>
    <source>
        <strain evidence="3">cv. G240</strain>
    </source>
</reference>
<sequence>MAGVLNFAPSPIFQQFLTQRIPKTRVSISSSAEFSETPPNSASVSTNEAPNLGFSPLPNFKPLQPKPFLVKPDTIVGILEAALALFFCLGIGVFVSGWVSIYSLSLSLWVSVFFYDNNRSLKNITWCEN</sequence>
<comment type="caution">
    <text evidence="2">The sequence shown here is derived from an EMBL/GenBank/DDBJ whole genome shotgun (WGS) entry which is preliminary data.</text>
</comment>
<feature type="transmembrane region" description="Helical" evidence="1">
    <location>
        <begin position="99"/>
        <end position="115"/>
    </location>
</feature>
<keyword evidence="3" id="KW-1185">Reference proteome</keyword>
<organism evidence="2 3">
    <name type="scientific">Camellia sinensis</name>
    <name type="common">Tea plant</name>
    <name type="synonym">Thea sinensis</name>
    <dbReference type="NCBI Taxonomy" id="4442"/>
    <lineage>
        <taxon>Eukaryota</taxon>
        <taxon>Viridiplantae</taxon>
        <taxon>Streptophyta</taxon>
        <taxon>Embryophyta</taxon>
        <taxon>Tracheophyta</taxon>
        <taxon>Spermatophyta</taxon>
        <taxon>Magnoliopsida</taxon>
        <taxon>eudicotyledons</taxon>
        <taxon>Gunneridae</taxon>
        <taxon>Pentapetalae</taxon>
        <taxon>asterids</taxon>
        <taxon>Ericales</taxon>
        <taxon>Theaceae</taxon>
        <taxon>Camellia</taxon>
    </lineage>
</organism>
<dbReference type="Proteomes" id="UP000593564">
    <property type="component" value="Unassembled WGS sequence"/>
</dbReference>
<proteinExistence type="predicted"/>
<dbReference type="AlphaFoldDB" id="A0A7J7I226"/>
<protein>
    <submittedName>
        <fullName evidence="2">Uncharacterized protein</fullName>
    </submittedName>
</protein>
<dbReference type="EMBL" id="JACBKZ010000001">
    <property type="protein sequence ID" value="KAF5958979.1"/>
    <property type="molecule type" value="Genomic_DNA"/>
</dbReference>